<name>C0EAS8_9FIRM</name>
<sequence length="68" mass="8203">MLLAILLSFFLSFFNICIDFFMLFMYNLIIILTGFLMFYLGAIIIFMSEKTQNLREFLYFSKLFLMIL</sequence>
<evidence type="ECO:0000256" key="1">
    <source>
        <dbReference type="SAM" id="Phobius"/>
    </source>
</evidence>
<evidence type="ECO:0000313" key="2">
    <source>
        <dbReference type="EMBL" id="EEG31396.1"/>
    </source>
</evidence>
<reference evidence="2 3" key="2">
    <citation type="submission" date="2009-02" db="EMBL/GenBank/DDBJ databases">
        <title>Draft genome sequence of Clostridium methylpentosum (DSM 5476).</title>
        <authorList>
            <person name="Sudarsanam P."/>
            <person name="Ley R."/>
            <person name="Guruge J."/>
            <person name="Turnbaugh P.J."/>
            <person name="Mahowald M."/>
            <person name="Liep D."/>
            <person name="Gordon J."/>
        </authorList>
    </citation>
    <scope>NUCLEOTIDE SEQUENCE [LARGE SCALE GENOMIC DNA]</scope>
    <source>
        <strain evidence="2 3">DSM 5476</strain>
    </source>
</reference>
<gene>
    <name evidence="2" type="ORF">CLOSTMETH_00942</name>
</gene>
<feature type="transmembrane region" description="Helical" evidence="1">
    <location>
        <begin position="24"/>
        <end position="47"/>
    </location>
</feature>
<dbReference type="AlphaFoldDB" id="C0EAS8"/>
<accession>C0EAS8</accession>
<keyword evidence="1" id="KW-1133">Transmembrane helix</keyword>
<reference evidence="2 3" key="1">
    <citation type="submission" date="2009-01" db="EMBL/GenBank/DDBJ databases">
        <authorList>
            <person name="Fulton L."/>
            <person name="Clifton S."/>
            <person name="Fulton B."/>
            <person name="Xu J."/>
            <person name="Minx P."/>
            <person name="Pepin K.H."/>
            <person name="Johnson M."/>
            <person name="Bhonagiri V."/>
            <person name="Nash W.E."/>
            <person name="Mardis E.R."/>
            <person name="Wilson R.K."/>
        </authorList>
    </citation>
    <scope>NUCLEOTIDE SEQUENCE [LARGE SCALE GENOMIC DNA]</scope>
    <source>
        <strain evidence="2 3">DSM 5476</strain>
    </source>
</reference>
<dbReference type="Proteomes" id="UP000003340">
    <property type="component" value="Unassembled WGS sequence"/>
</dbReference>
<proteinExistence type="predicted"/>
<dbReference type="HOGENOM" id="CLU_2786544_0_0_9"/>
<organism evidence="2 3">
    <name type="scientific">[Clostridium] methylpentosum DSM 5476</name>
    <dbReference type="NCBI Taxonomy" id="537013"/>
    <lineage>
        <taxon>Bacteria</taxon>
        <taxon>Bacillati</taxon>
        <taxon>Bacillota</taxon>
        <taxon>Clostridia</taxon>
        <taxon>Eubacteriales</taxon>
        <taxon>Oscillospiraceae</taxon>
        <taxon>Oscillospiraceae incertae sedis</taxon>
    </lineage>
</organism>
<keyword evidence="1" id="KW-0812">Transmembrane</keyword>
<keyword evidence="1" id="KW-0472">Membrane</keyword>
<dbReference type="EMBL" id="ACEC01000035">
    <property type="protein sequence ID" value="EEG31396.1"/>
    <property type="molecule type" value="Genomic_DNA"/>
</dbReference>
<comment type="caution">
    <text evidence="2">The sequence shown here is derived from an EMBL/GenBank/DDBJ whole genome shotgun (WGS) entry which is preliminary data.</text>
</comment>
<protein>
    <submittedName>
        <fullName evidence="2">Uncharacterized protein</fullName>
    </submittedName>
</protein>
<keyword evidence="3" id="KW-1185">Reference proteome</keyword>
<evidence type="ECO:0000313" key="3">
    <source>
        <dbReference type="Proteomes" id="UP000003340"/>
    </source>
</evidence>